<dbReference type="GO" id="GO:0004674">
    <property type="term" value="F:protein serine/threonine kinase activity"/>
    <property type="evidence" value="ECO:0007669"/>
    <property type="project" value="TreeGrafter"/>
</dbReference>
<dbReference type="EMBL" id="CAJNOO010004201">
    <property type="protein sequence ID" value="CAF1372648.1"/>
    <property type="molecule type" value="Genomic_DNA"/>
</dbReference>
<dbReference type="InterPro" id="IPR011009">
    <property type="entry name" value="Kinase-like_dom_sf"/>
</dbReference>
<feature type="compositionally biased region" description="Basic and acidic residues" evidence="5">
    <location>
        <begin position="295"/>
        <end position="309"/>
    </location>
</feature>
<proteinExistence type="predicted"/>
<reference evidence="7" key="1">
    <citation type="submission" date="2021-02" db="EMBL/GenBank/DDBJ databases">
        <authorList>
            <person name="Nowell W R."/>
        </authorList>
    </citation>
    <scope>NUCLEOTIDE SEQUENCE</scope>
</reference>
<dbReference type="InterPro" id="IPR000719">
    <property type="entry name" value="Prot_kinase_dom"/>
</dbReference>
<dbReference type="PANTHER" id="PTHR44329">
    <property type="entry name" value="SERINE/THREONINE-PROTEIN KINASE TNNI3K-RELATED"/>
    <property type="match status" value="1"/>
</dbReference>
<dbReference type="SMART" id="SM00220">
    <property type="entry name" value="S_TKc"/>
    <property type="match status" value="1"/>
</dbReference>
<dbReference type="AlphaFoldDB" id="A0A815ITI1"/>
<keyword evidence="4" id="KW-0067">ATP-binding</keyword>
<keyword evidence="3" id="KW-0418">Kinase</keyword>
<protein>
    <recommendedName>
        <fullName evidence="6">Protein kinase domain-containing protein</fullName>
    </recommendedName>
</protein>
<keyword evidence="1" id="KW-0808">Transferase</keyword>
<evidence type="ECO:0000256" key="4">
    <source>
        <dbReference type="ARBA" id="ARBA00022840"/>
    </source>
</evidence>
<evidence type="ECO:0000313" key="7">
    <source>
        <dbReference type="EMBL" id="CAF1372648.1"/>
    </source>
</evidence>
<feature type="compositionally biased region" description="Polar residues" evidence="5">
    <location>
        <begin position="310"/>
        <end position="323"/>
    </location>
</feature>
<evidence type="ECO:0000256" key="3">
    <source>
        <dbReference type="ARBA" id="ARBA00022777"/>
    </source>
</evidence>
<organism evidence="7 8">
    <name type="scientific">Rotaria sordida</name>
    <dbReference type="NCBI Taxonomy" id="392033"/>
    <lineage>
        <taxon>Eukaryota</taxon>
        <taxon>Metazoa</taxon>
        <taxon>Spiralia</taxon>
        <taxon>Gnathifera</taxon>
        <taxon>Rotifera</taxon>
        <taxon>Eurotatoria</taxon>
        <taxon>Bdelloidea</taxon>
        <taxon>Philodinida</taxon>
        <taxon>Philodinidae</taxon>
        <taxon>Rotaria</taxon>
    </lineage>
</organism>
<keyword evidence="2" id="KW-0547">Nucleotide-binding</keyword>
<dbReference type="SUPFAM" id="SSF56112">
    <property type="entry name" value="Protein kinase-like (PK-like)"/>
    <property type="match status" value="1"/>
</dbReference>
<feature type="domain" description="Protein kinase" evidence="6">
    <location>
        <begin position="5"/>
        <end position="278"/>
    </location>
</feature>
<sequence>MVKNCQLESVLSYGSEGIVYSGIWRRTRAAIKVLNNQYARRAENEVKLIKILDHSNIIKYYDLEYEQGTAYLVMEFITGGNLYEFIQTKFTSTSYWSTIEQILHDIARGMMYLHDHRIVQGDLKSHNILLREGTHQAVICDFGIARCLDNDNQEKKRTNTTKGTIRWMAPELCSPPPEPSSFSSDVWSYGCIILETTSAREPWIDQFNDDSLLFRALQRKENASIFAHLCATQSGPSHLRQLLIQCCAWSKTDRPTFTDILRKLNGDEDGNASIDEYVDCMSVDSPLATEPSFLEKNDGNDALTHDGSKKIQSPNNLHKSNNHGGRLTGEVYTSRGLASGRPIYEGSKGGRYYLTPSGSKVYLHK</sequence>
<comment type="caution">
    <text evidence="7">The sequence shown here is derived from an EMBL/GenBank/DDBJ whole genome shotgun (WGS) entry which is preliminary data.</text>
</comment>
<evidence type="ECO:0000313" key="8">
    <source>
        <dbReference type="Proteomes" id="UP000663882"/>
    </source>
</evidence>
<dbReference type="PANTHER" id="PTHR44329:SF288">
    <property type="entry name" value="MITOGEN-ACTIVATED PROTEIN KINASE KINASE KINASE 20"/>
    <property type="match status" value="1"/>
</dbReference>
<dbReference type="GO" id="GO:0005524">
    <property type="term" value="F:ATP binding"/>
    <property type="evidence" value="ECO:0007669"/>
    <property type="project" value="UniProtKB-KW"/>
</dbReference>
<evidence type="ECO:0000256" key="1">
    <source>
        <dbReference type="ARBA" id="ARBA00022679"/>
    </source>
</evidence>
<dbReference type="OrthoDB" id="10261027at2759"/>
<evidence type="ECO:0000256" key="5">
    <source>
        <dbReference type="SAM" id="MobiDB-lite"/>
    </source>
</evidence>
<dbReference type="InterPro" id="IPR001245">
    <property type="entry name" value="Ser-Thr/Tyr_kinase_cat_dom"/>
</dbReference>
<evidence type="ECO:0000259" key="6">
    <source>
        <dbReference type="PROSITE" id="PS50011"/>
    </source>
</evidence>
<accession>A0A815ITI1</accession>
<dbReference type="Pfam" id="PF07714">
    <property type="entry name" value="PK_Tyr_Ser-Thr"/>
    <property type="match status" value="1"/>
</dbReference>
<dbReference type="InterPro" id="IPR051681">
    <property type="entry name" value="Ser/Thr_Kinases-Pseudokinases"/>
</dbReference>
<gene>
    <name evidence="7" type="ORF">RFH988_LOCUS33421</name>
</gene>
<dbReference type="Gene3D" id="1.10.510.10">
    <property type="entry name" value="Transferase(Phosphotransferase) domain 1"/>
    <property type="match status" value="1"/>
</dbReference>
<dbReference type="PROSITE" id="PS50011">
    <property type="entry name" value="PROTEIN_KINASE_DOM"/>
    <property type="match status" value="1"/>
</dbReference>
<feature type="region of interest" description="Disordered" evidence="5">
    <location>
        <begin position="295"/>
        <end position="331"/>
    </location>
</feature>
<evidence type="ECO:0000256" key="2">
    <source>
        <dbReference type="ARBA" id="ARBA00022741"/>
    </source>
</evidence>
<dbReference type="Proteomes" id="UP000663882">
    <property type="component" value="Unassembled WGS sequence"/>
</dbReference>
<name>A0A815ITI1_9BILA</name>